<feature type="transmembrane region" description="Helical" evidence="9">
    <location>
        <begin position="393"/>
        <end position="412"/>
    </location>
</feature>
<keyword evidence="4 9" id="KW-0812">Transmembrane</keyword>
<dbReference type="InterPro" id="IPR001734">
    <property type="entry name" value="Na/solute_symporter"/>
</dbReference>
<reference evidence="10 11" key="1">
    <citation type="submission" date="2013-06" db="EMBL/GenBank/DDBJ databases">
        <title>Draft genome sequence of Thauera terpenica.</title>
        <authorList>
            <person name="Liu B."/>
            <person name="Frostegard A.H."/>
            <person name="Shapleigh J.P."/>
        </authorList>
    </citation>
    <scope>NUCLEOTIDE SEQUENCE [LARGE SCALE GENOMIC DNA]</scope>
    <source>
        <strain evidence="10 11">58Eu</strain>
    </source>
</reference>
<dbReference type="STRING" id="1348657.M622_00570"/>
<evidence type="ECO:0000256" key="5">
    <source>
        <dbReference type="ARBA" id="ARBA00022989"/>
    </source>
</evidence>
<protein>
    <submittedName>
        <fullName evidence="10">Sodium:solute symporter</fullName>
    </submittedName>
</protein>
<evidence type="ECO:0000313" key="10">
    <source>
        <dbReference type="EMBL" id="EPZ17293.1"/>
    </source>
</evidence>
<evidence type="ECO:0000256" key="3">
    <source>
        <dbReference type="ARBA" id="ARBA00022448"/>
    </source>
</evidence>
<proteinExistence type="inferred from homology"/>
<feature type="transmembrane region" description="Helical" evidence="9">
    <location>
        <begin position="179"/>
        <end position="197"/>
    </location>
</feature>
<dbReference type="Gene3D" id="1.20.1730.10">
    <property type="entry name" value="Sodium/glucose cotransporter"/>
    <property type="match status" value="1"/>
</dbReference>
<dbReference type="PANTHER" id="PTHR48086:SF7">
    <property type="entry name" value="SODIUM-SOLUTE SYMPORTER-RELATED"/>
    <property type="match status" value="1"/>
</dbReference>
<keyword evidence="3" id="KW-0813">Transport</keyword>
<name>T0B3B3_9RHOO</name>
<dbReference type="GO" id="GO:0022857">
    <property type="term" value="F:transmembrane transporter activity"/>
    <property type="evidence" value="ECO:0007669"/>
    <property type="project" value="InterPro"/>
</dbReference>
<dbReference type="PROSITE" id="PS50283">
    <property type="entry name" value="NA_SOLUT_SYMP_3"/>
    <property type="match status" value="1"/>
</dbReference>
<evidence type="ECO:0000313" key="11">
    <source>
        <dbReference type="Proteomes" id="UP000015455"/>
    </source>
</evidence>
<feature type="transmembrane region" description="Helical" evidence="9">
    <location>
        <begin position="360"/>
        <end position="381"/>
    </location>
</feature>
<organism evidence="10 11">
    <name type="scientific">Thauera terpenica 58Eu</name>
    <dbReference type="NCBI Taxonomy" id="1348657"/>
    <lineage>
        <taxon>Bacteria</taxon>
        <taxon>Pseudomonadati</taxon>
        <taxon>Pseudomonadota</taxon>
        <taxon>Betaproteobacteria</taxon>
        <taxon>Rhodocyclales</taxon>
        <taxon>Zoogloeaceae</taxon>
        <taxon>Thauera</taxon>
    </lineage>
</organism>
<evidence type="ECO:0000256" key="9">
    <source>
        <dbReference type="SAM" id="Phobius"/>
    </source>
</evidence>
<evidence type="ECO:0000256" key="1">
    <source>
        <dbReference type="ARBA" id="ARBA00004141"/>
    </source>
</evidence>
<feature type="transmembrane region" description="Helical" evidence="9">
    <location>
        <begin position="315"/>
        <end position="339"/>
    </location>
</feature>
<dbReference type="Proteomes" id="UP000015455">
    <property type="component" value="Unassembled WGS sequence"/>
</dbReference>
<keyword evidence="11" id="KW-1185">Reference proteome</keyword>
<dbReference type="eggNOG" id="COG0591">
    <property type="taxonomic scope" value="Bacteria"/>
</dbReference>
<sequence length="487" mass="52733">MMLLWLVVAYLVVSIGVGLYAATRVHNTRDYITAGRNLPMIVVLAMVFATWFGAETVLGTSATFLEEGFRGLISDPLGASACLVLFGLVFARPLYRMNLLTLGDYFRVRYNRTTELVLSICIVLSYLGWVAAQVTALGLVFNVLSNDLVSMNQGMLIGAAVVLVYTLFGGMWSVAMTTFMQMIVIVIGLIWVTWIAGDMAGGFETVISQAAAEGKLAFLPTLDLIDIIAWIAAFSTMALGSIPQQDVFQRVNSSKNETIAVWGTTLGGMSYFFFAAVPLFLAYTANIIDPDMVARLMEQDSQLILPTLILQYMPFYAQVIFFGALLSVIMSTASGTLLAPSVTFSENVLRGFIPGMSDRSLLLSTRITVVVFTVLVTWYATSSGSSIHEMVENAYRITLAGAFVPLAAGLFWKRANNLGAALAIVCGLATWILLELFIPEGDIEPQLYGLAASALGMLVGGLAGKSEHHRPRAGHHHAAAATHHHTR</sequence>
<keyword evidence="5 9" id="KW-1133">Transmembrane helix</keyword>
<comment type="subcellular location">
    <subcellularLocation>
        <location evidence="1">Membrane</location>
        <topology evidence="1">Multi-pass membrane protein</topology>
    </subcellularLocation>
</comment>
<accession>T0B3B3</accession>
<feature type="transmembrane region" description="Helical" evidence="9">
    <location>
        <begin position="38"/>
        <end position="65"/>
    </location>
</feature>
<feature type="transmembrane region" description="Helical" evidence="9">
    <location>
        <begin position="77"/>
        <end position="95"/>
    </location>
</feature>
<evidence type="ECO:0000256" key="7">
    <source>
        <dbReference type="RuleBase" id="RU362091"/>
    </source>
</evidence>
<dbReference type="AlphaFoldDB" id="T0B3B3"/>
<comment type="similarity">
    <text evidence="2 7">Belongs to the sodium:solute symporter (SSF) (TC 2.A.21) family.</text>
</comment>
<feature type="transmembrane region" description="Helical" evidence="9">
    <location>
        <begin position="217"/>
        <end position="239"/>
    </location>
</feature>
<feature type="transmembrane region" description="Helical" evidence="9">
    <location>
        <begin position="445"/>
        <end position="463"/>
    </location>
</feature>
<feature type="transmembrane region" description="Helical" evidence="9">
    <location>
        <begin position="153"/>
        <end position="172"/>
    </location>
</feature>
<dbReference type="InterPro" id="IPR038377">
    <property type="entry name" value="Na/Glc_symporter_sf"/>
</dbReference>
<evidence type="ECO:0000256" key="2">
    <source>
        <dbReference type="ARBA" id="ARBA00006434"/>
    </source>
</evidence>
<gene>
    <name evidence="10" type="ORF">M622_00570</name>
</gene>
<evidence type="ECO:0000256" key="6">
    <source>
        <dbReference type="ARBA" id="ARBA00023136"/>
    </source>
</evidence>
<dbReference type="PATRIC" id="fig|1348657.5.peg.113"/>
<feature type="transmembrane region" description="Helical" evidence="9">
    <location>
        <begin position="6"/>
        <end position="26"/>
    </location>
</feature>
<dbReference type="Pfam" id="PF00474">
    <property type="entry name" value="SSF"/>
    <property type="match status" value="1"/>
</dbReference>
<feature type="region of interest" description="Disordered" evidence="8">
    <location>
        <begin position="466"/>
        <end position="487"/>
    </location>
</feature>
<dbReference type="PANTHER" id="PTHR48086">
    <property type="entry name" value="SODIUM/PROLINE SYMPORTER-RELATED"/>
    <property type="match status" value="1"/>
</dbReference>
<evidence type="ECO:0000256" key="8">
    <source>
        <dbReference type="SAM" id="MobiDB-lite"/>
    </source>
</evidence>
<comment type="caution">
    <text evidence="10">The sequence shown here is derived from an EMBL/GenBank/DDBJ whole genome shotgun (WGS) entry which is preliminary data.</text>
</comment>
<dbReference type="InterPro" id="IPR050277">
    <property type="entry name" value="Sodium:Solute_Symporter"/>
</dbReference>
<feature type="transmembrane region" description="Helical" evidence="9">
    <location>
        <begin position="116"/>
        <end position="141"/>
    </location>
</feature>
<feature type="transmembrane region" description="Helical" evidence="9">
    <location>
        <begin position="259"/>
        <end position="283"/>
    </location>
</feature>
<dbReference type="GO" id="GO:0005886">
    <property type="term" value="C:plasma membrane"/>
    <property type="evidence" value="ECO:0007669"/>
    <property type="project" value="TreeGrafter"/>
</dbReference>
<feature type="transmembrane region" description="Helical" evidence="9">
    <location>
        <begin position="419"/>
        <end position="439"/>
    </location>
</feature>
<evidence type="ECO:0000256" key="4">
    <source>
        <dbReference type="ARBA" id="ARBA00022692"/>
    </source>
</evidence>
<feature type="compositionally biased region" description="Basic residues" evidence="8">
    <location>
        <begin position="467"/>
        <end position="487"/>
    </location>
</feature>
<dbReference type="EMBL" id="ATJV01000001">
    <property type="protein sequence ID" value="EPZ17293.1"/>
    <property type="molecule type" value="Genomic_DNA"/>
</dbReference>
<dbReference type="CDD" id="cd11474">
    <property type="entry name" value="SLC5sbd_CHT"/>
    <property type="match status" value="1"/>
</dbReference>
<keyword evidence="6 9" id="KW-0472">Membrane</keyword>